<protein>
    <recommendedName>
        <fullName evidence="2">Sigma factor</fullName>
    </recommendedName>
</protein>
<evidence type="ECO:0008006" key="2">
    <source>
        <dbReference type="Google" id="ProtNLM"/>
    </source>
</evidence>
<organism evidence="1">
    <name type="scientific">uncultured Caudovirales phage</name>
    <dbReference type="NCBI Taxonomy" id="2100421"/>
    <lineage>
        <taxon>Viruses</taxon>
        <taxon>Duplodnaviria</taxon>
        <taxon>Heunggongvirae</taxon>
        <taxon>Uroviricota</taxon>
        <taxon>Caudoviricetes</taxon>
        <taxon>Peduoviridae</taxon>
        <taxon>Maltschvirus</taxon>
        <taxon>Maltschvirus maltsch</taxon>
    </lineage>
</organism>
<reference evidence="1" key="1">
    <citation type="submission" date="2017-06" db="EMBL/GenBank/DDBJ databases">
        <title>Novel phages from South African skin metaviromes.</title>
        <authorList>
            <person name="van Zyl L.J."/>
            <person name="Abrahams Y."/>
            <person name="Stander E.A."/>
            <person name="Kirby B.M."/>
            <person name="Clavaud C."/>
            <person name="Farcet C."/>
            <person name="Breton L."/>
            <person name="Trindade M.I."/>
        </authorList>
    </citation>
    <scope>NUCLEOTIDE SEQUENCE</scope>
</reference>
<gene>
    <name evidence="1" type="ORF">7AX1_140</name>
</gene>
<evidence type="ECO:0000313" key="1">
    <source>
        <dbReference type="EMBL" id="ASN67770.1"/>
    </source>
</evidence>
<name>A0A2H4IYY6_9CAUD</name>
<dbReference type="EMBL" id="MF417868">
    <property type="protein sequence ID" value="ASN67770.1"/>
    <property type="molecule type" value="Genomic_DNA"/>
</dbReference>
<proteinExistence type="predicted"/>
<sequence>MKKNNNGNRYVFDSDGIPTDFERDIDKLLNKYKNLRWSLYHKYAGILSNDAEREDLREYIDEQFIKLVKEYDIHSKVDFPGYIKAKLTLRVRNSYIKKNKKYKSTELIGKKESTVESLTEALTTGIEESELIRYVFDDVEFTELQSILLKELLMNEDMEDEKYIVNRVSEDTQIKRKDVAKELSELKDYVKFKINAYHEYNRHIDSNTHRVYTENNVWE</sequence>
<accession>A0A2H4IYY6</accession>